<keyword evidence="1" id="KW-1185">Reference proteome</keyword>
<sequence>MAFEFATPNLELSMWSEKPVGTLHDCTAMAYRGKAVGYRIHEGDDKMKCALLKEFVRFEALEDSGVRDYILTTNLDDDSCPATRNVTNFLSKPCDPEIGDCSLLEQIADYCRFVGSDIANCVSPKRTLKDVLCPFGQKRVDVKKGKRLCCPEGEKLAEERDGKALCCPEKKELKDVVDGKAICCAPSENHQKGTTLCCPSGQTYSKLEDTESCCPDGETLFKSSVGNFGCCPKEGCCGTKALKDHGICCWDERIAQRAPDGYSGCCDRDHTLYRDSSGEYRCCPLNLKVNHKTGECY</sequence>
<organism evidence="1 2">
    <name type="scientific">Steinernema glaseri</name>
    <dbReference type="NCBI Taxonomy" id="37863"/>
    <lineage>
        <taxon>Eukaryota</taxon>
        <taxon>Metazoa</taxon>
        <taxon>Ecdysozoa</taxon>
        <taxon>Nematoda</taxon>
        <taxon>Chromadorea</taxon>
        <taxon>Rhabditida</taxon>
        <taxon>Tylenchina</taxon>
        <taxon>Panagrolaimomorpha</taxon>
        <taxon>Strongyloidoidea</taxon>
        <taxon>Steinernematidae</taxon>
        <taxon>Steinernema</taxon>
    </lineage>
</organism>
<name>A0A1I8AG06_9BILA</name>
<dbReference type="WBParaSite" id="L893_g5109.t1">
    <property type="protein sequence ID" value="L893_g5109.t1"/>
    <property type="gene ID" value="L893_g5109"/>
</dbReference>
<evidence type="ECO:0000313" key="2">
    <source>
        <dbReference type="WBParaSite" id="L893_g5109.t1"/>
    </source>
</evidence>
<accession>A0A1I8AG06</accession>
<proteinExistence type="predicted"/>
<dbReference type="AlphaFoldDB" id="A0A1I8AG06"/>
<protein>
    <submittedName>
        <fullName evidence="2">EB domain-containing protein</fullName>
    </submittedName>
</protein>
<reference evidence="2" key="1">
    <citation type="submission" date="2016-11" db="UniProtKB">
        <authorList>
            <consortium name="WormBaseParasite"/>
        </authorList>
    </citation>
    <scope>IDENTIFICATION</scope>
</reference>
<evidence type="ECO:0000313" key="1">
    <source>
        <dbReference type="Proteomes" id="UP000095287"/>
    </source>
</evidence>
<dbReference type="Proteomes" id="UP000095287">
    <property type="component" value="Unplaced"/>
</dbReference>